<keyword evidence="3" id="KW-1185">Reference proteome</keyword>
<evidence type="ECO:0000313" key="3">
    <source>
        <dbReference type="Proteomes" id="UP000257109"/>
    </source>
</evidence>
<dbReference type="Proteomes" id="UP000257109">
    <property type="component" value="Unassembled WGS sequence"/>
</dbReference>
<comment type="caution">
    <text evidence="2">The sequence shown here is derived from an EMBL/GenBank/DDBJ whole genome shotgun (WGS) entry which is preliminary data.</text>
</comment>
<protein>
    <submittedName>
        <fullName evidence="2">Uncharacterized protein</fullName>
    </submittedName>
</protein>
<accession>A0A371E8Y7</accession>
<feature type="non-terminal residue" evidence="2">
    <location>
        <position position="1"/>
    </location>
</feature>
<organism evidence="2 3">
    <name type="scientific">Mucuna pruriens</name>
    <name type="common">Velvet bean</name>
    <name type="synonym">Dolichos pruriens</name>
    <dbReference type="NCBI Taxonomy" id="157652"/>
    <lineage>
        <taxon>Eukaryota</taxon>
        <taxon>Viridiplantae</taxon>
        <taxon>Streptophyta</taxon>
        <taxon>Embryophyta</taxon>
        <taxon>Tracheophyta</taxon>
        <taxon>Spermatophyta</taxon>
        <taxon>Magnoliopsida</taxon>
        <taxon>eudicotyledons</taxon>
        <taxon>Gunneridae</taxon>
        <taxon>Pentapetalae</taxon>
        <taxon>rosids</taxon>
        <taxon>fabids</taxon>
        <taxon>Fabales</taxon>
        <taxon>Fabaceae</taxon>
        <taxon>Papilionoideae</taxon>
        <taxon>50 kb inversion clade</taxon>
        <taxon>NPAAA clade</taxon>
        <taxon>indigoferoid/millettioid clade</taxon>
        <taxon>Phaseoleae</taxon>
        <taxon>Mucuna</taxon>
    </lineage>
</organism>
<gene>
    <name evidence="2" type="ORF">CR513_59150</name>
</gene>
<sequence length="281" mass="32518">VMHWIKVLSTNYFSTLEDAGLDNDKFIDVIVTVALRQKLRFDKRPSLIPKRNLGQISQECNIIINQIECKMRVANSGSNSDFDPAKIAYDLEIDCDSDSADFDIVDFDMVMVPILILVLIYPHLVWIIWLTMTRPSRSRLMIYQPWCIRYLEWEQAQSYEHKSGLTHLLPKFHGLASNTQQFVIRGSPTYKVVNEVVVADNQRLENKIIELTSLVRQLAIGQYHSSPLVRECGMCIFVEHPTNACSILQEIEPQRYQPPPSFRPQQPMQRVQQISLEELVK</sequence>
<reference evidence="2" key="1">
    <citation type="submission" date="2018-05" db="EMBL/GenBank/DDBJ databases">
        <title>Draft genome of Mucuna pruriens seed.</title>
        <authorList>
            <person name="Nnadi N.E."/>
            <person name="Vos R."/>
            <person name="Hasami M.H."/>
            <person name="Devisetty U.K."/>
            <person name="Aguiy J.C."/>
        </authorList>
    </citation>
    <scope>NUCLEOTIDE SEQUENCE [LARGE SCALE GENOMIC DNA]</scope>
    <source>
        <strain evidence="2">JCA_2017</strain>
    </source>
</reference>
<name>A0A371E8Y7_MUCPR</name>
<evidence type="ECO:0000313" key="2">
    <source>
        <dbReference type="EMBL" id="RDX62506.1"/>
    </source>
</evidence>
<feature type="transmembrane region" description="Helical" evidence="1">
    <location>
        <begin position="110"/>
        <end position="132"/>
    </location>
</feature>
<dbReference type="OrthoDB" id="1422241at2759"/>
<keyword evidence="1" id="KW-1133">Transmembrane helix</keyword>
<evidence type="ECO:0000256" key="1">
    <source>
        <dbReference type="SAM" id="Phobius"/>
    </source>
</evidence>
<keyword evidence="1" id="KW-0472">Membrane</keyword>
<keyword evidence="1" id="KW-0812">Transmembrane</keyword>
<dbReference type="AlphaFoldDB" id="A0A371E8Y7"/>
<proteinExistence type="predicted"/>
<dbReference type="EMBL" id="QJKJ01015453">
    <property type="protein sequence ID" value="RDX62506.1"/>
    <property type="molecule type" value="Genomic_DNA"/>
</dbReference>